<dbReference type="PANTHER" id="PTHR37291">
    <property type="entry name" value="5-METHYLCYTOSINE-SPECIFIC RESTRICTION ENZYME B"/>
    <property type="match status" value="1"/>
</dbReference>
<dbReference type="InterPro" id="IPR052934">
    <property type="entry name" value="Methyl-DNA_Rec/Restrict_Enz"/>
</dbReference>
<keyword evidence="3" id="KW-1185">Reference proteome</keyword>
<dbReference type="InterPro" id="IPR027417">
    <property type="entry name" value="P-loop_NTPase"/>
</dbReference>
<dbReference type="Pfam" id="PF07728">
    <property type="entry name" value="AAA_5"/>
    <property type="match status" value="1"/>
</dbReference>
<gene>
    <name evidence="2" type="ORF">CLV34_2132</name>
</gene>
<sequence>MTQPSAESRLPESSLTSAEAARPFLDHLYGDQLSVIEPSRRIWTAEVAEEVRHRIEDAPDEGPESTWVKLGNQMAGASREAILLVAEMTYLRELPLVHEQVLPSTKREHVHDILSWSENPPSIPPSMERGFEAPGEWHGGMGYLQYLWAHLVWLAKFVKVWSALTPTEQEAARRDPWALHGVADTVKRDIPSIRACLLYLTFPDIYLPSVSARHKRQIRDAFAHEIRGATGNNDLSVDKDLYEIRQVLERANGGAIDFYLEPFAETWRHRRKVDERAWAVRQRPGGHELETWLAEGFVSLEAAHLTRLGDDATKAQVRDAIDSGYEHVDYVQRIGLTEDYFAFLTRMKHDDLVVARRDDQVWLGRISGPPEYTDDEPRLRRAVEWQGNPVDAAALPPAASSLLATPSRNVIDLTDSHDALEQLLVDEDGGDLEGAGEPAIDGAQTGPQRLRRGDDALARALFTGAAWIDDYIALLESRRQVIVHGPPGTGKTFVARKIARHVAGDDQVQLVQFHPSYAYEDFFEGFRPRAQPDGSLTFDKVPGPLRRIAADAASNPGIPYVLIIDEINRGNLAKVFGELYFLLEYRDENVTLQYSPETPFTLPKNLFIIGTMNTADRSIAMVDAAIRRRFSFIEMHPDVEPVRGLLTRWLEATGQGDFRADLLAALNAEIGEEDREFKIGPSYLMRDQAATHGGLEQVWRHDILPLLEEHYYGRLTRAQVMGQFSLDALKRRITQSELATAGSDEAPEPSDL</sequence>
<dbReference type="OrthoDB" id="9781481at2"/>
<dbReference type="RefSeq" id="WP_100350236.1">
    <property type="nucleotide sequence ID" value="NZ_PGTZ01000008.1"/>
</dbReference>
<dbReference type="GO" id="GO:0005524">
    <property type="term" value="F:ATP binding"/>
    <property type="evidence" value="ECO:0007669"/>
    <property type="project" value="InterPro"/>
</dbReference>
<name>A0A2M8WRT4_9MICO</name>
<dbReference type="Proteomes" id="UP000231586">
    <property type="component" value="Unassembled WGS sequence"/>
</dbReference>
<dbReference type="CDD" id="cd00009">
    <property type="entry name" value="AAA"/>
    <property type="match status" value="1"/>
</dbReference>
<dbReference type="PANTHER" id="PTHR37291:SF1">
    <property type="entry name" value="TYPE IV METHYL-DIRECTED RESTRICTION ENZYME ECOKMCRB SUBUNIT"/>
    <property type="match status" value="1"/>
</dbReference>
<feature type="domain" description="AAA+ ATPase" evidence="1">
    <location>
        <begin position="477"/>
        <end position="640"/>
    </location>
</feature>
<dbReference type="GO" id="GO:0016887">
    <property type="term" value="F:ATP hydrolysis activity"/>
    <property type="evidence" value="ECO:0007669"/>
    <property type="project" value="InterPro"/>
</dbReference>
<comment type="caution">
    <text evidence="2">The sequence shown here is derived from an EMBL/GenBank/DDBJ whole genome shotgun (WGS) entry which is preliminary data.</text>
</comment>
<dbReference type="AlphaFoldDB" id="A0A2M8WRT4"/>
<dbReference type="Gene3D" id="3.40.50.300">
    <property type="entry name" value="P-loop containing nucleotide triphosphate hydrolases"/>
    <property type="match status" value="1"/>
</dbReference>
<dbReference type="EMBL" id="PGTZ01000008">
    <property type="protein sequence ID" value="PJI93556.1"/>
    <property type="molecule type" value="Genomic_DNA"/>
</dbReference>
<dbReference type="SUPFAM" id="SSF52540">
    <property type="entry name" value="P-loop containing nucleoside triphosphate hydrolases"/>
    <property type="match status" value="1"/>
</dbReference>
<dbReference type="SMART" id="SM00382">
    <property type="entry name" value="AAA"/>
    <property type="match status" value="1"/>
</dbReference>
<proteinExistence type="predicted"/>
<protein>
    <submittedName>
        <fullName evidence="2">5-methylcytosine-specific restriction protein B</fullName>
    </submittedName>
</protein>
<evidence type="ECO:0000313" key="2">
    <source>
        <dbReference type="EMBL" id="PJI93556.1"/>
    </source>
</evidence>
<accession>A0A2M8WRT4</accession>
<evidence type="ECO:0000313" key="3">
    <source>
        <dbReference type="Proteomes" id="UP000231586"/>
    </source>
</evidence>
<reference evidence="2 3" key="1">
    <citation type="submission" date="2017-11" db="EMBL/GenBank/DDBJ databases">
        <title>Genomic Encyclopedia of Archaeal and Bacterial Type Strains, Phase II (KMG-II): From Individual Species to Whole Genera.</title>
        <authorList>
            <person name="Goeker M."/>
        </authorList>
    </citation>
    <scope>NUCLEOTIDE SEQUENCE [LARGE SCALE GENOMIC DNA]</scope>
    <source>
        <strain evidence="2 3">DSM 22413</strain>
    </source>
</reference>
<dbReference type="InterPro" id="IPR011704">
    <property type="entry name" value="ATPase_dyneun-rel_AAA"/>
</dbReference>
<dbReference type="InterPro" id="IPR003593">
    <property type="entry name" value="AAA+_ATPase"/>
</dbReference>
<organism evidence="2 3">
    <name type="scientific">Luteimicrobium subarcticum</name>
    <dbReference type="NCBI Taxonomy" id="620910"/>
    <lineage>
        <taxon>Bacteria</taxon>
        <taxon>Bacillati</taxon>
        <taxon>Actinomycetota</taxon>
        <taxon>Actinomycetes</taxon>
        <taxon>Micrococcales</taxon>
        <taxon>Luteimicrobium</taxon>
    </lineage>
</organism>
<evidence type="ECO:0000259" key="1">
    <source>
        <dbReference type="SMART" id="SM00382"/>
    </source>
</evidence>